<dbReference type="Gene3D" id="3.90.1800.10">
    <property type="entry name" value="RNA polymerase alpha subunit dimerisation domain"/>
    <property type="match status" value="1"/>
</dbReference>
<evidence type="ECO:0000256" key="4">
    <source>
        <dbReference type="ARBA" id="ARBA00022679"/>
    </source>
</evidence>
<dbReference type="GO" id="GO:0000428">
    <property type="term" value="C:DNA-directed RNA polymerase complex"/>
    <property type="evidence" value="ECO:0007669"/>
    <property type="project" value="UniProtKB-KW"/>
</dbReference>
<dbReference type="Pfam" id="PF04565">
    <property type="entry name" value="RNA_pol_Rpb2_3"/>
    <property type="match status" value="1"/>
</dbReference>
<dbReference type="GO" id="GO:0003899">
    <property type="term" value="F:DNA-directed RNA polymerase activity"/>
    <property type="evidence" value="ECO:0007669"/>
    <property type="project" value="UniProtKB-EC"/>
</dbReference>
<keyword evidence="13" id="KW-0496">Mitochondrion</keyword>
<dbReference type="Gene3D" id="2.40.270.10">
    <property type="entry name" value="DNA-directed RNA polymerase, subunit 2, domain 6"/>
    <property type="match status" value="1"/>
</dbReference>
<evidence type="ECO:0000259" key="12">
    <source>
        <dbReference type="Pfam" id="PF10385"/>
    </source>
</evidence>
<dbReference type="SUPFAM" id="SSF64484">
    <property type="entry name" value="beta and beta-prime subunits of DNA dependent RNA-polymerase"/>
    <property type="match status" value="1"/>
</dbReference>
<dbReference type="InterPro" id="IPR014724">
    <property type="entry name" value="RNA_pol_RPB2_OB-fold"/>
</dbReference>
<comment type="similarity">
    <text evidence="1 8">Belongs to the RNA polymerase beta chain family.</text>
</comment>
<dbReference type="PIR" id="S78131">
    <property type="entry name" value="S78131"/>
</dbReference>
<dbReference type="Gene3D" id="2.40.50.150">
    <property type="match status" value="1"/>
</dbReference>
<dbReference type="InterPro" id="IPR007641">
    <property type="entry name" value="RNA_pol_Rpb2_7"/>
</dbReference>
<feature type="domain" description="RNA polymerase Rpb2" evidence="11">
    <location>
        <begin position="526"/>
        <end position="593"/>
    </location>
</feature>
<dbReference type="InterPro" id="IPR007645">
    <property type="entry name" value="RNA_pol_Rpb2_3"/>
</dbReference>
<evidence type="ECO:0000256" key="3">
    <source>
        <dbReference type="ARBA" id="ARBA00022478"/>
    </source>
</evidence>
<name>O21237_RECAM</name>
<gene>
    <name evidence="13" type="primary">rpoB</name>
</gene>
<dbReference type="Gene3D" id="3.90.1100.10">
    <property type="match status" value="2"/>
</dbReference>
<dbReference type="Pfam" id="PF10385">
    <property type="entry name" value="RNA_pol_Rpb2_45"/>
    <property type="match status" value="1"/>
</dbReference>
<dbReference type="EC" id="2.7.7.6" evidence="2"/>
<dbReference type="PANTHER" id="PTHR20856">
    <property type="entry name" value="DNA-DIRECTED RNA POLYMERASE I SUBUNIT 2"/>
    <property type="match status" value="1"/>
</dbReference>
<dbReference type="GeneID" id="801100"/>
<dbReference type="GO" id="GO:0003677">
    <property type="term" value="F:DNA binding"/>
    <property type="evidence" value="ECO:0007669"/>
    <property type="project" value="InterPro"/>
</dbReference>
<feature type="domain" description="RNA polymerase Rpb2" evidence="10">
    <location>
        <begin position="1399"/>
        <end position="1473"/>
    </location>
</feature>
<evidence type="ECO:0000259" key="10">
    <source>
        <dbReference type="Pfam" id="PF04560"/>
    </source>
</evidence>
<reference evidence="13" key="1">
    <citation type="journal article" date="1997" name="Nature">
        <title>An ancestral mitochondrial DNA resembling a eubacterial genome in miniature.</title>
        <authorList>
            <person name="Lang B.F."/>
            <person name="Burger G."/>
            <person name="O'Kelly C.J."/>
            <person name="Cedergren R."/>
            <person name="Golding G.B."/>
            <person name="Lemieux C."/>
            <person name="Sankoff D."/>
            <person name="Turmel M."/>
            <person name="Gray M.W."/>
        </authorList>
    </citation>
    <scope>NUCLEOTIDE SEQUENCE</scope>
    <source>
        <strain evidence="13">ATCC50394</strain>
    </source>
</reference>
<sequence>MNFEKTPISKKDLSLRLGFSSINEIVPIPNLLKISKSSYNNFLQRFVPYSKRLDVGIQSLLKKYFGNSFICYSFGVSEKNPDECLENGLTYSIPLYVFLKVNMKDNVKDTIKKYYIGEIPLLTDSGSFIINGVENTVINQLVRDSGVYINKSKSPFIKTSLKIRGLKGRSIQLDYFYDNFIGQKIDTKTLISGKNLNQNITHQEIDKLLDSFKISFKEIGETFTYSITEYKYCNMGWFIDFNWKEISKYRFIKKNKNIISTSLSFDNNLLANNDYISILNTVVNNKFISNDKFLNHDLFLLDIYKDNKSIFIIENTNDDFSYPLELLNKVGSHLSSFKNSDFLFLIENKNINYQYIFINLKEQPDSIRNSLQVVIESKKKKLLMFFNSKHVLKNDFFLEKDVLFHNFKLGPIGRLKINLKFGLNEKKEELTSIDFTRILRYLIQIDKGFIENDIYEEQSLLNRRFNNIGEHLYSCLSDYLISKEDSKYSVSKEDYIKNQMLFKKINNCRNAFYFLIRYLNKSSLCQYTEQANALSYLGHTRKVSIMGPGGLKNDNISLEMRDVHISTYGKICPIETPEGKSVGVVNNLSLYTRTNTLFQLETPYIFVKENFVTNIIHYLTPQEEKYYKIAHATEVLKKDGSFLNTKEIYCRYLHSLITVDSKNVDYIEMSSGQITSLSASMIPFLEHNDGNRALMGSNMQKQAVPLLNLEKSLIGTGIEGIIGRDFFNISKNLLLEKMTNENVFGISILKILKKENKNIIFSQFVDLFIKNHFLYSTIKHKNSNQKTDIDFKYVNKKNINIFENNIDNIGYSIKNNELSLGNNVLVGFTSMNGHTFEDSIVISERIVRDNYFQSIHLEVYKTMEMYEKDSQEIIRNFLSTDFLDVDGVIHLGTNVCTNDILIGKEKRQLLLSEKNKLIVYDKSIRYKNKKKGVVIQIAKFFDSLVDLNKHYITTSNLQKSTESLLSYIYKEEKIRLMFLSYLFFIFKNKYKYDLGIKKKIILDDLNIHLNQKMNWSFSSFYTKTILYRNNLNIKLNFDLIYKMYLLICYKYLFSIEIFLKKNKKDLLKECIKQDNFKYVDIRFKNMYREIYKRNKKNDFVLLNIKMSLSKVFFIDLKKKIPYSMEFLLKNFILQEMYILLFLYYIKEYNKQNFNVFENDQIFVQKKTKSINKKKDCLKNNYSLRMVKVVVACKHNIQVGDKLTGRYGNKGVISRILSLEDMPYLRDGTPLDIVLSPLGVSSRMNIGQLLECHLGLAGVELSKKLQQIIQTYDIVGKSRKYLSMLYRNKKELLLLNSLNDSQIICLFKNISHGIPISTPIFNSANNFDIDNLLRISGLNIQSKVTIIDGITGVVLDNKVTVGYMYMMKLNHLIDHKIHGRSTGPYNIITQQASKGKSRNGGQRLGEMEVWALQAYGAAYTLQEMLTFKSDSTISRSSFLQNFIRGKTSRIDIPRTFKLLRDELRVLGMELNFIVKRSNE</sequence>
<keyword evidence="6" id="KW-0804">Transcription</keyword>
<dbReference type="Pfam" id="PF04560">
    <property type="entry name" value="RNA_pol_Rpb2_7"/>
    <property type="match status" value="1"/>
</dbReference>
<feature type="domain" description="DNA-directed RNA polymerase subunit 2 hybrid-binding" evidence="9">
    <location>
        <begin position="776"/>
        <end position="1397"/>
    </location>
</feature>
<feature type="domain" description="DNA-directed RNA polymerase beta subunit external 1" evidence="12">
    <location>
        <begin position="604"/>
        <end position="670"/>
    </location>
</feature>
<protein>
    <recommendedName>
        <fullName evidence="2">DNA-directed RNA polymerase</fullName>
        <ecNumber evidence="2">2.7.7.6</ecNumber>
    </recommendedName>
</protein>
<dbReference type="EMBL" id="AF007261">
    <property type="protein sequence ID" value="AAD11864.1"/>
    <property type="molecule type" value="Genomic_DNA"/>
</dbReference>
<evidence type="ECO:0000259" key="11">
    <source>
        <dbReference type="Pfam" id="PF04565"/>
    </source>
</evidence>
<dbReference type="Pfam" id="PF00562">
    <property type="entry name" value="RNA_pol_Rpb2_6"/>
    <property type="match status" value="1"/>
</dbReference>
<dbReference type="InterPro" id="IPR007120">
    <property type="entry name" value="DNA-dir_RNAP_su2_dom"/>
</dbReference>
<comment type="catalytic activity">
    <reaction evidence="7">
        <text>RNA(n) + a ribonucleoside 5'-triphosphate = RNA(n+1) + diphosphate</text>
        <dbReference type="Rhea" id="RHEA:21248"/>
        <dbReference type="Rhea" id="RHEA-COMP:14527"/>
        <dbReference type="Rhea" id="RHEA-COMP:17342"/>
        <dbReference type="ChEBI" id="CHEBI:33019"/>
        <dbReference type="ChEBI" id="CHEBI:61557"/>
        <dbReference type="ChEBI" id="CHEBI:140395"/>
        <dbReference type="EC" id="2.7.7.6"/>
    </reaction>
</comment>
<keyword evidence="3" id="KW-0240">DNA-directed RNA polymerase</keyword>
<keyword evidence="5" id="KW-0548">Nucleotidyltransferase</keyword>
<evidence type="ECO:0000256" key="1">
    <source>
        <dbReference type="ARBA" id="ARBA00006835"/>
    </source>
</evidence>
<keyword evidence="4" id="KW-0808">Transferase</keyword>
<evidence type="ECO:0000313" key="13">
    <source>
        <dbReference type="EMBL" id="AAD11864.1"/>
    </source>
</evidence>
<proteinExistence type="inferred from homology"/>
<accession>O21237</accession>
<organism evidence="13">
    <name type="scientific">Reclinomonas americana</name>
    <dbReference type="NCBI Taxonomy" id="48483"/>
    <lineage>
        <taxon>Eukaryota</taxon>
        <taxon>Discoba</taxon>
        <taxon>Jakobida</taxon>
        <taxon>Histionina</taxon>
        <taxon>Histionidae</taxon>
        <taxon>Reclinomonas</taxon>
    </lineage>
</organism>
<evidence type="ECO:0000256" key="7">
    <source>
        <dbReference type="ARBA" id="ARBA00048552"/>
    </source>
</evidence>
<dbReference type="GO" id="GO:0006351">
    <property type="term" value="P:DNA-templated transcription"/>
    <property type="evidence" value="ECO:0007669"/>
    <property type="project" value="InterPro"/>
</dbReference>
<geneLocation type="mitochondrion" evidence="13"/>
<dbReference type="GO" id="GO:0032549">
    <property type="term" value="F:ribonucleoside binding"/>
    <property type="evidence" value="ECO:0007669"/>
    <property type="project" value="InterPro"/>
</dbReference>
<evidence type="ECO:0000256" key="2">
    <source>
        <dbReference type="ARBA" id="ARBA00012418"/>
    </source>
</evidence>
<dbReference type="Gene3D" id="2.30.150.10">
    <property type="entry name" value="DNA-directed RNA polymerase, beta subunit, external 1 domain"/>
    <property type="match status" value="1"/>
</dbReference>
<dbReference type="InterPro" id="IPR042107">
    <property type="entry name" value="DNA-dir_RNA_pol_bsu_ext_1_sf"/>
</dbReference>
<evidence type="ECO:0000256" key="5">
    <source>
        <dbReference type="ARBA" id="ARBA00022695"/>
    </source>
</evidence>
<dbReference type="InterPro" id="IPR019462">
    <property type="entry name" value="DNA-dir_RNA_pol_bsu_external_1"/>
</dbReference>
<evidence type="ECO:0000256" key="8">
    <source>
        <dbReference type="RuleBase" id="RU000434"/>
    </source>
</evidence>
<evidence type="ECO:0000259" key="9">
    <source>
        <dbReference type="Pfam" id="PF00562"/>
    </source>
</evidence>
<evidence type="ECO:0000256" key="6">
    <source>
        <dbReference type="ARBA" id="ARBA00023163"/>
    </source>
</evidence>
<dbReference type="InterPro" id="IPR015712">
    <property type="entry name" value="DNA-dir_RNA_pol_su2"/>
</dbReference>
<dbReference type="InterPro" id="IPR037033">
    <property type="entry name" value="DNA-dir_RNAP_su2_hyb_sf"/>
</dbReference>
<dbReference type="RefSeq" id="NP_044749.1">
    <property type="nucleotide sequence ID" value="NC_001823.1"/>
</dbReference>